<feature type="domain" description="DM13" evidence="4">
    <location>
        <begin position="543"/>
        <end position="656"/>
    </location>
</feature>
<dbReference type="InterPro" id="IPR019545">
    <property type="entry name" value="DM13_domain"/>
</dbReference>
<feature type="chain" id="PRO_5037641874" evidence="3">
    <location>
        <begin position="20"/>
        <end position="666"/>
    </location>
</feature>
<dbReference type="PROSITE" id="PS51549">
    <property type="entry name" value="DM13"/>
    <property type="match status" value="1"/>
</dbReference>
<dbReference type="PANTHER" id="PTHR24036">
    <property type="entry name" value="SKELETOR-RELATED"/>
    <property type="match status" value="1"/>
</dbReference>
<dbReference type="InterPro" id="IPR052126">
    <property type="entry name" value="Spindle_Org/Thrombomodulin"/>
</dbReference>
<feature type="region of interest" description="Disordered" evidence="2">
    <location>
        <begin position="220"/>
        <end position="318"/>
    </location>
</feature>
<protein>
    <submittedName>
        <fullName evidence="6">DM13 domain-containing protein</fullName>
    </submittedName>
</protein>
<dbReference type="SMART" id="SM00686">
    <property type="entry name" value="DM13"/>
    <property type="match status" value="1"/>
</dbReference>
<evidence type="ECO:0000256" key="3">
    <source>
        <dbReference type="SAM" id="SignalP"/>
    </source>
</evidence>
<dbReference type="PANTHER" id="PTHR24036:SF5">
    <property type="entry name" value="THROMBOMODULIN"/>
    <property type="match status" value="1"/>
</dbReference>
<reference evidence="6" key="1">
    <citation type="submission" date="2022-11" db="UniProtKB">
        <authorList>
            <consortium name="WormBaseParasite"/>
        </authorList>
    </citation>
    <scope>IDENTIFICATION</scope>
</reference>
<dbReference type="Pfam" id="PF10517">
    <property type="entry name" value="DM13"/>
    <property type="match status" value="1"/>
</dbReference>
<feature type="signal peptide" evidence="3">
    <location>
        <begin position="1"/>
        <end position="19"/>
    </location>
</feature>
<evidence type="ECO:0000259" key="4">
    <source>
        <dbReference type="PROSITE" id="PS51549"/>
    </source>
</evidence>
<keyword evidence="3" id="KW-0732">Signal</keyword>
<feature type="compositionally biased region" description="Low complexity" evidence="2">
    <location>
        <begin position="243"/>
        <end position="274"/>
    </location>
</feature>
<dbReference type="WBParaSite" id="ACRNAN_scaffold2637.g16961.t1">
    <property type="protein sequence ID" value="ACRNAN_scaffold2637.g16961.t1"/>
    <property type="gene ID" value="ACRNAN_scaffold2637.g16961"/>
</dbReference>
<evidence type="ECO:0000256" key="1">
    <source>
        <dbReference type="ARBA" id="ARBA00022737"/>
    </source>
</evidence>
<proteinExistence type="predicted"/>
<sequence length="666" mass="75599">MLGRMLFVLILYLFSRVFGENEAEEDVEVDEYYGVPLGAIHFSNAGLSAEVYAADEYTIVLNHLMHHPKQSGCNSIIIGPPRPQDKTNLIPGRGVLMSVSAKMRRLRFRQKRQAFNIYPGGLLGINWPIEFGHMVASPENEKKIGSDNNIRPSSFAGIELKHGNETDVKKIDLEELERLEEEFNQATTKKPEKLEVKNEKKKKNKVTKSAIATTTITTTSATTTQAKNKTSESEAPKTEDTTTTRTTPTSTKAVTPMTTTKGSKSTKFIKSTKPPTKKTTKPIKVFDKSTVTSSTRRSTTTTTVYENDASTGDEAREDYSFERTIKPNRRRTTTRGPGIMVSFPEAKRKKQKLNVQMHPIDEIKLKEIRRSSIRRFNTIDDFPRRAPERKTPTEVHFAKEGNRWVSFDTPKDDEVNFPTLTSATTPIQIPTTLATPSTSTPLFYVIEDPREARRLARLQRLKEAGFVMEPITKSTAKTTTVSTTTPSFLDDFELPEVTDKIAAFALSNGAKLKDYQWFGVYDHCSQHHVPLIFLNDADPPKEEKIMPLSGWSHNISSYRVQILNCNTILVPGFSFERENSTQNTYFYVGVGKFPDYIEKQLRTTIVGQRENEPLRDYYDREDVLLRLPKTYRTFDIDFISIYNDDEQKSYGHVIVPSLLVPPCNEE</sequence>
<feature type="region of interest" description="Disordered" evidence="2">
    <location>
        <begin position="182"/>
        <end position="208"/>
    </location>
</feature>
<keyword evidence="5" id="KW-1185">Reference proteome</keyword>
<evidence type="ECO:0000313" key="6">
    <source>
        <dbReference type="WBParaSite" id="ACRNAN_scaffold2637.g16961.t1"/>
    </source>
</evidence>
<dbReference type="AlphaFoldDB" id="A0A914DGM6"/>
<organism evidence="5 6">
    <name type="scientific">Acrobeloides nanus</name>
    <dbReference type="NCBI Taxonomy" id="290746"/>
    <lineage>
        <taxon>Eukaryota</taxon>
        <taxon>Metazoa</taxon>
        <taxon>Ecdysozoa</taxon>
        <taxon>Nematoda</taxon>
        <taxon>Chromadorea</taxon>
        <taxon>Rhabditida</taxon>
        <taxon>Tylenchina</taxon>
        <taxon>Cephalobomorpha</taxon>
        <taxon>Cephaloboidea</taxon>
        <taxon>Cephalobidae</taxon>
        <taxon>Acrobeloides</taxon>
    </lineage>
</organism>
<feature type="compositionally biased region" description="Basic and acidic residues" evidence="2">
    <location>
        <begin position="189"/>
        <end position="198"/>
    </location>
</feature>
<name>A0A914DGM6_9BILA</name>
<feature type="compositionally biased region" description="Low complexity" evidence="2">
    <location>
        <begin position="289"/>
        <end position="304"/>
    </location>
</feature>
<accession>A0A914DGM6</accession>
<dbReference type="Proteomes" id="UP000887540">
    <property type="component" value="Unplaced"/>
</dbReference>
<evidence type="ECO:0000256" key="2">
    <source>
        <dbReference type="SAM" id="MobiDB-lite"/>
    </source>
</evidence>
<evidence type="ECO:0000313" key="5">
    <source>
        <dbReference type="Proteomes" id="UP000887540"/>
    </source>
</evidence>
<keyword evidence="1" id="KW-0677">Repeat</keyword>
<feature type="compositionally biased region" description="Basic and acidic residues" evidence="2">
    <location>
        <begin position="229"/>
        <end position="242"/>
    </location>
</feature>